<gene>
    <name evidence="1" type="ORF">LTRI10_LOCUS1133</name>
</gene>
<reference evidence="1 2" key="1">
    <citation type="submission" date="2024-04" db="EMBL/GenBank/DDBJ databases">
        <authorList>
            <person name="Fracassetti M."/>
        </authorList>
    </citation>
    <scope>NUCLEOTIDE SEQUENCE [LARGE SCALE GENOMIC DNA]</scope>
</reference>
<dbReference type="AlphaFoldDB" id="A0AAV2CAM4"/>
<protein>
    <submittedName>
        <fullName evidence="1">Uncharacterized protein</fullName>
    </submittedName>
</protein>
<keyword evidence="2" id="KW-1185">Reference proteome</keyword>
<proteinExistence type="predicted"/>
<name>A0AAV2CAM4_9ROSI</name>
<evidence type="ECO:0000313" key="2">
    <source>
        <dbReference type="Proteomes" id="UP001497516"/>
    </source>
</evidence>
<organism evidence="1 2">
    <name type="scientific">Linum trigynum</name>
    <dbReference type="NCBI Taxonomy" id="586398"/>
    <lineage>
        <taxon>Eukaryota</taxon>
        <taxon>Viridiplantae</taxon>
        <taxon>Streptophyta</taxon>
        <taxon>Embryophyta</taxon>
        <taxon>Tracheophyta</taxon>
        <taxon>Spermatophyta</taxon>
        <taxon>Magnoliopsida</taxon>
        <taxon>eudicotyledons</taxon>
        <taxon>Gunneridae</taxon>
        <taxon>Pentapetalae</taxon>
        <taxon>rosids</taxon>
        <taxon>fabids</taxon>
        <taxon>Malpighiales</taxon>
        <taxon>Linaceae</taxon>
        <taxon>Linum</taxon>
    </lineage>
</organism>
<evidence type="ECO:0000313" key="1">
    <source>
        <dbReference type="EMBL" id="CAL1353216.1"/>
    </source>
</evidence>
<dbReference type="EMBL" id="OZ034813">
    <property type="protein sequence ID" value="CAL1353216.1"/>
    <property type="molecule type" value="Genomic_DNA"/>
</dbReference>
<sequence length="110" mass="11250">MPPLSPSVSDRCGPPSAVLVRGASSYCGASAAAIPRSPPIAGRLGRPAATVCGAAHSLTAAAATTSLPCSRAVRVWLARMASVCCFTQVQSRSESRIELMVALIPNDRGE</sequence>
<dbReference type="Proteomes" id="UP001497516">
    <property type="component" value="Chromosome 1"/>
</dbReference>
<accession>A0AAV2CAM4</accession>